<dbReference type="InterPro" id="IPR036116">
    <property type="entry name" value="FN3_sf"/>
</dbReference>
<evidence type="ECO:0000259" key="20">
    <source>
        <dbReference type="PROSITE" id="PS50835"/>
    </source>
</evidence>
<keyword evidence="13" id="KW-0966">Cell projection</keyword>
<keyword evidence="8" id="KW-0130">Cell adhesion</keyword>
<keyword evidence="12" id="KW-0325">Glycoprotein</keyword>
<evidence type="ECO:0000256" key="8">
    <source>
        <dbReference type="ARBA" id="ARBA00022889"/>
    </source>
</evidence>
<evidence type="ECO:0000256" key="17">
    <source>
        <dbReference type="SAM" id="MobiDB-lite"/>
    </source>
</evidence>
<dbReference type="CDD" id="cd00063">
    <property type="entry name" value="FN3"/>
    <property type="match status" value="5"/>
</dbReference>
<dbReference type="GO" id="GO:0030426">
    <property type="term" value="C:growth cone"/>
    <property type="evidence" value="ECO:0007669"/>
    <property type="project" value="UniProtKB-SubCell"/>
</dbReference>
<proteinExistence type="evidence at protein level"/>
<feature type="region of interest" description="Disordered" evidence="17">
    <location>
        <begin position="1221"/>
        <end position="1264"/>
    </location>
</feature>
<dbReference type="Pfam" id="PF00041">
    <property type="entry name" value="fn3"/>
    <property type="match status" value="3"/>
</dbReference>
<feature type="domain" description="Ig-like" evidence="20">
    <location>
        <begin position="333"/>
        <end position="420"/>
    </location>
</feature>
<keyword evidence="14" id="KW-0393">Immunoglobulin domain</keyword>
<evidence type="ECO:0000256" key="3">
    <source>
        <dbReference type="ARBA" id="ARBA00008588"/>
    </source>
</evidence>
<dbReference type="GO" id="GO:0007155">
    <property type="term" value="P:cell adhesion"/>
    <property type="evidence" value="ECO:0007669"/>
    <property type="project" value="UniProtKB-KW"/>
</dbReference>
<dbReference type="GO" id="GO:0007399">
    <property type="term" value="P:nervous system development"/>
    <property type="evidence" value="ECO:0000315"/>
    <property type="project" value="ZFIN"/>
</dbReference>
<evidence type="ECO:0000256" key="14">
    <source>
        <dbReference type="ARBA" id="ARBA00023319"/>
    </source>
</evidence>
<dbReference type="PRINTS" id="PR00014">
    <property type="entry name" value="FNTYPEIII"/>
</dbReference>
<feature type="chain" id="PRO_5044263304" description="Neural cell adhesion molecule L1" evidence="19">
    <location>
        <begin position="34"/>
        <end position="1264"/>
    </location>
</feature>
<dbReference type="ZFIN" id="ZDB-GENE-980526-512">
    <property type="gene designation" value="l1camb"/>
</dbReference>
<dbReference type="Pfam" id="PF00047">
    <property type="entry name" value="ig"/>
    <property type="match status" value="1"/>
</dbReference>
<feature type="domain" description="Fibronectin type-III" evidence="21">
    <location>
        <begin position="1020"/>
        <end position="1115"/>
    </location>
</feature>
<dbReference type="AGR" id="ZFIN:ZDB-GENE-980526-512"/>
<dbReference type="FunFam" id="2.60.40.10:FF:000057">
    <property type="entry name" value="neural cell adhesion molecule L1"/>
    <property type="match status" value="1"/>
</dbReference>
<dbReference type="InterPro" id="IPR003961">
    <property type="entry name" value="FN3_dom"/>
</dbReference>
<evidence type="ECO:0000256" key="1">
    <source>
        <dbReference type="ARBA" id="ARBA00004251"/>
    </source>
</evidence>
<sequence length="1264" mass="140163">MPPVQSQPAGRRGQKRTHLHLLLLFLSAAQTHAYIQIPHDLKQAPEFTTQPVSHTAFSLDDVNLACEASGDPSPSFRWVKDGKQFGEVLSESGTLTPHPTMDLHFYQGTYRCYAANELGTAVSNLVHLTTEPVPSLAKVKKQKRRAYEVGESAVLRCNPPKSSVTPKIHWMDMQFHHIPLNERVTISRDGNLYFANLIANDSRDDYTCNAHYINASIILPKEPMSIYVTPSNSVVKNRRAKLHHPAGARSSYLVLRGQTLTLECIPEGLPTPEVHWDRIDSALSPNRTKKLYNNRWLQIDNVLESDDGEYVCTARNSENSVKHHYTVTVEAAPYWTRRPEEHLYAPGETVRLDCQADGIPAPNITWSINGVPVSGTDVDPRRRVSSGKLILSNVEFSDTAVYQCEAVNKHGSILINTHVHVVELPAQILTPDERLYQATAGQTVMLDCRTFGSPLPKIHWEILDSIPALSNAKISQMTNGSLKISNVSEEDSNRYTCSVSETNKSISAELEVLNRTKIVGPPQNLHVIRGSDAILHCKYTVDHNLKSPTVQWKKDGHKITASTSNDKYHEIEGSLKVWDVQMEDMGIYSCEVSTTLDSDTASGYITVQDKPDPPQSLKLSEKMERSVTISWMPSVENNSPVTEYVIEMNEGETPDEGQWQKYRSVSQDIRQLEIHLQPYSKYHFQIRAVNSIGTSAPSESSLSYSTPAAKPDTNPENVMTLSTDPKSMIISWQEMDRRQFNGPGFQYKVFWRRAADSGAHWTESSVSNPPLMVNNTGTFVSFEIKVQAVNDLGAAPEPLTVIGYSGEDFPLEAPSALSVTELQKTSVMVRWSPVRPESVRGHLLGYKIYLRMKGPSGRLRAGRSPAVGNPTVIEVPADAAEKIVSDLQYYSDYTLTITAFNSKGEGPHSEESSFSTPEGAPGPVLFLPFDSPSESEITLRWEAPHKPNGEIRGYLLQYQEVVTGSESPQHVESIDLPAVTEFTLKNLNPESRYTFHLSARNSAGDGAPAIQSGATLLDGEPPSVINMTAGETSVNLSWVPGDRHRNVGFSFRYLKKIEGAEWEESEKINSTQAFYQLQGLDSGVIYHLQVLSGNTSYDWDFKTIYRRELHKSPSNFATEGWFIGLISALVLLLLVLLLLCYIKKSKGGKYSVKDKEEGQGDAANQKLKDDAFGEYRSLESDMEKCSISQPSGCESKRSSNDSLADYGDSVDIQFNEDGSFIGQYSGRRDPRGHDSSGAVSPVNPNMPPPSHSFPTSVTGILGPN</sequence>
<keyword evidence="7" id="KW-0677">Repeat</keyword>
<evidence type="ECO:0000256" key="5">
    <source>
        <dbReference type="ARBA" id="ARBA00022692"/>
    </source>
</evidence>
<dbReference type="PROSITE" id="PS50853">
    <property type="entry name" value="FN3"/>
    <property type="match status" value="5"/>
</dbReference>
<evidence type="ECO:0000256" key="6">
    <source>
        <dbReference type="ARBA" id="ARBA00022729"/>
    </source>
</evidence>
<evidence type="ECO:0000256" key="11">
    <source>
        <dbReference type="ARBA" id="ARBA00023157"/>
    </source>
</evidence>
<evidence type="ECO:0000256" key="19">
    <source>
        <dbReference type="SAM" id="SignalP"/>
    </source>
</evidence>
<feature type="compositionally biased region" description="Polar residues" evidence="17">
    <location>
        <begin position="695"/>
        <end position="706"/>
    </location>
</feature>
<dbReference type="GeneID" id="30656"/>
<feature type="domain" description="Fibronectin type-III" evidence="21">
    <location>
        <begin position="613"/>
        <end position="709"/>
    </location>
</feature>
<accession>A0AB32TBH5</accession>
<dbReference type="AlphaFoldDB" id="A0AB32TBH5"/>
<dbReference type="SMART" id="SM00408">
    <property type="entry name" value="IGc2"/>
    <property type="match status" value="5"/>
</dbReference>
<evidence type="ECO:0007829" key="25">
    <source>
        <dbReference type="PeptideAtlas" id="A0AB32TBH5"/>
    </source>
</evidence>
<dbReference type="PROSITE" id="PS50835">
    <property type="entry name" value="IG_LIKE"/>
    <property type="match status" value="6"/>
</dbReference>
<dbReference type="Pfam" id="PF13927">
    <property type="entry name" value="Ig_3"/>
    <property type="match status" value="3"/>
</dbReference>
<feature type="domain" description="Fibronectin type-III" evidence="21">
    <location>
        <begin position="813"/>
        <end position="919"/>
    </location>
</feature>
<dbReference type="FunFam" id="2.60.40.10:FF:002563">
    <property type="entry name" value="Neural cell adhesion molecule L1"/>
    <property type="match status" value="1"/>
</dbReference>
<protein>
    <recommendedName>
        <fullName evidence="16">Neural cell adhesion molecule L1</fullName>
    </recommendedName>
</protein>
<dbReference type="InterPro" id="IPR036179">
    <property type="entry name" value="Ig-like_dom_sf"/>
</dbReference>
<dbReference type="InterPro" id="IPR003599">
    <property type="entry name" value="Ig_sub"/>
</dbReference>
<feature type="domain" description="Fibronectin type-III" evidence="21">
    <location>
        <begin position="920"/>
        <end position="1019"/>
    </location>
</feature>
<dbReference type="GO" id="GO:0031103">
    <property type="term" value="P:axon regeneration"/>
    <property type="evidence" value="ECO:0000315"/>
    <property type="project" value="ZFIN"/>
</dbReference>
<dbReference type="PANTHER" id="PTHR44170">
    <property type="entry name" value="PROTEIN SIDEKICK"/>
    <property type="match status" value="1"/>
</dbReference>
<dbReference type="Proteomes" id="UP000000437">
    <property type="component" value="Chromosome 23"/>
</dbReference>
<evidence type="ECO:0000256" key="16">
    <source>
        <dbReference type="ARBA" id="ARBA00074488"/>
    </source>
</evidence>
<evidence type="ECO:0000313" key="23">
    <source>
        <dbReference type="RefSeq" id="XP_068072768.1"/>
    </source>
</evidence>
<dbReference type="Gene3D" id="2.60.40.10">
    <property type="entry name" value="Immunoglobulins"/>
    <property type="match status" value="11"/>
</dbReference>
<feature type="domain" description="Ig-like" evidence="20">
    <location>
        <begin position="45"/>
        <end position="123"/>
    </location>
</feature>
<feature type="domain" description="Ig-like" evidence="20">
    <location>
        <begin position="134"/>
        <end position="225"/>
    </location>
</feature>
<dbReference type="FunFam" id="2.60.40.10:FF:000005">
    <property type="entry name" value="Neuronal cell adhesion molecule"/>
    <property type="match status" value="1"/>
</dbReference>
<dbReference type="InterPro" id="IPR013098">
    <property type="entry name" value="Ig_I-set"/>
</dbReference>
<comment type="function">
    <text evidence="15">Neural cell adhesion molecule involved in the dynamics of cell adhesion and in the generation of transmembrane signals at tyrosine kinase receptors. During brain development, critical in multiple processes, including neuronal migration, axonal growth and fasciculation, and synaptogenesis. In the mature brain, plays a role in the dynamics of neuronal structure and function, including synaptic plasticity.</text>
</comment>
<keyword evidence="5 18" id="KW-0812">Transmembrane</keyword>
<dbReference type="SUPFAM" id="SSF48726">
    <property type="entry name" value="Immunoglobulin"/>
    <property type="match status" value="6"/>
</dbReference>
<dbReference type="FunFam" id="2.60.40.10:FF:000078">
    <property type="entry name" value="Neuronal cell adhesion molecule"/>
    <property type="match status" value="1"/>
</dbReference>
<dbReference type="CTD" id="30656"/>
<keyword evidence="6 19" id="KW-0732">Signal</keyword>
<dbReference type="CDD" id="cd05876">
    <property type="entry name" value="Ig3_L1-CAM"/>
    <property type="match status" value="1"/>
</dbReference>
<organism evidence="22 23">
    <name type="scientific">Danio rerio</name>
    <name type="common">Zebrafish</name>
    <name type="synonym">Brachydanio rerio</name>
    <dbReference type="NCBI Taxonomy" id="7955"/>
    <lineage>
        <taxon>Eukaryota</taxon>
        <taxon>Metazoa</taxon>
        <taxon>Chordata</taxon>
        <taxon>Craniata</taxon>
        <taxon>Vertebrata</taxon>
        <taxon>Euteleostomi</taxon>
        <taxon>Actinopterygii</taxon>
        <taxon>Neopterygii</taxon>
        <taxon>Teleostei</taxon>
        <taxon>Ostariophysi</taxon>
        <taxon>Cypriniformes</taxon>
        <taxon>Danionidae</taxon>
        <taxon>Danioninae</taxon>
        <taxon>Danio</taxon>
    </lineage>
</organism>
<dbReference type="InterPro" id="IPR013783">
    <property type="entry name" value="Ig-like_fold"/>
</dbReference>
<dbReference type="SUPFAM" id="SSF49265">
    <property type="entry name" value="Fibronectin type III"/>
    <property type="match status" value="3"/>
</dbReference>
<keyword evidence="10 18" id="KW-0472">Membrane</keyword>
<comment type="subcellular location">
    <subcellularLocation>
        <location evidence="1">Cell membrane</location>
        <topology evidence="1">Single-pass type I membrane protein</topology>
    </subcellularLocation>
    <subcellularLocation>
        <location evidence="2">Cell projection</location>
        <location evidence="2">Growth cone</location>
    </subcellularLocation>
</comment>
<feature type="region of interest" description="Disordered" evidence="17">
    <location>
        <begin position="695"/>
        <end position="721"/>
    </location>
</feature>
<evidence type="ECO:0000313" key="22">
    <source>
        <dbReference type="Proteomes" id="UP000000437"/>
    </source>
</evidence>
<feature type="transmembrane region" description="Helical" evidence="18">
    <location>
        <begin position="1121"/>
        <end position="1142"/>
    </location>
</feature>
<evidence type="ECO:0000256" key="18">
    <source>
        <dbReference type="SAM" id="Phobius"/>
    </source>
</evidence>
<evidence type="ECO:0000256" key="13">
    <source>
        <dbReference type="ARBA" id="ARBA00023273"/>
    </source>
</evidence>
<feature type="domain" description="Ig-like" evidence="20">
    <location>
        <begin position="516"/>
        <end position="606"/>
    </location>
</feature>
<dbReference type="FunFam" id="2.60.40.10:FF:000347">
    <property type="entry name" value="Neuronal cell adhesion molecule"/>
    <property type="match status" value="1"/>
</dbReference>
<reference evidence="23" key="1">
    <citation type="submission" date="2025-08" db="UniProtKB">
        <authorList>
            <consortium name="RefSeq"/>
        </authorList>
    </citation>
    <scope>IDENTIFICATION</scope>
    <source>
        <strain evidence="23">Tuebingen</strain>
        <tissue evidence="23">Fibroblasts and whole tissue</tissue>
    </source>
</reference>
<evidence type="ECO:0000313" key="24">
    <source>
        <dbReference type="ZFIN" id="ZDB-GENE-980526-512"/>
    </source>
</evidence>
<dbReference type="InterPro" id="IPR007110">
    <property type="entry name" value="Ig-like_dom"/>
</dbReference>
<dbReference type="FunFam" id="2.60.40.10:FF:000028">
    <property type="entry name" value="Neuronal cell adhesion molecule"/>
    <property type="match status" value="1"/>
</dbReference>
<name>A0AB32TBH5_DANRE</name>
<evidence type="ECO:0000256" key="15">
    <source>
        <dbReference type="ARBA" id="ARBA00060042"/>
    </source>
</evidence>
<dbReference type="SMART" id="SM00060">
    <property type="entry name" value="FN3"/>
    <property type="match status" value="5"/>
</dbReference>
<dbReference type="RefSeq" id="XP_068072768.1">
    <property type="nucleotide sequence ID" value="XM_068216667.2"/>
</dbReference>
<keyword evidence="11" id="KW-1015">Disulfide bond</keyword>
<evidence type="ECO:0000256" key="12">
    <source>
        <dbReference type="ARBA" id="ARBA00023180"/>
    </source>
</evidence>
<keyword evidence="4" id="KW-1003">Cell membrane</keyword>
<dbReference type="Pfam" id="PF07679">
    <property type="entry name" value="I-set"/>
    <property type="match status" value="1"/>
</dbReference>
<evidence type="ECO:0000256" key="10">
    <source>
        <dbReference type="ARBA" id="ARBA00023136"/>
    </source>
</evidence>
<evidence type="ECO:0000256" key="9">
    <source>
        <dbReference type="ARBA" id="ARBA00022989"/>
    </source>
</evidence>
<comment type="similarity">
    <text evidence="3">Belongs to the immunoglobulin superfamily. L1/neurofascin/NgCAM family.</text>
</comment>
<dbReference type="InterPro" id="IPR026966">
    <property type="entry name" value="Neurofascin/L1/NrCAM_C"/>
</dbReference>
<keyword evidence="9 18" id="KW-1133">Transmembrane helix</keyword>
<feature type="signal peptide" evidence="19">
    <location>
        <begin position="1"/>
        <end position="33"/>
    </location>
</feature>
<dbReference type="InterPro" id="IPR013151">
    <property type="entry name" value="Immunoglobulin_dom"/>
</dbReference>
<evidence type="ECO:0000256" key="7">
    <source>
        <dbReference type="ARBA" id="ARBA00022737"/>
    </source>
</evidence>
<gene>
    <name evidence="23 24" type="primary">l1camb</name>
    <name evidence="23" type="synonym">L1.1</name>
    <name evidence="23" type="synonym">nadl1.1</name>
    <name evidence="23" type="synonym">wu:fa30h05</name>
</gene>
<feature type="domain" description="Fibronectin type-III" evidence="21">
    <location>
        <begin position="711"/>
        <end position="808"/>
    </location>
</feature>
<dbReference type="InterPro" id="IPR003598">
    <property type="entry name" value="Ig_sub2"/>
</dbReference>
<evidence type="ECO:0000259" key="21">
    <source>
        <dbReference type="PROSITE" id="PS50853"/>
    </source>
</evidence>
<feature type="region of interest" description="Disordered" evidence="17">
    <location>
        <begin position="1182"/>
        <end position="1202"/>
    </location>
</feature>
<evidence type="ECO:0000256" key="2">
    <source>
        <dbReference type="ARBA" id="ARBA00004624"/>
    </source>
</evidence>
<dbReference type="GO" id="GO:0005886">
    <property type="term" value="C:plasma membrane"/>
    <property type="evidence" value="ECO:0007669"/>
    <property type="project" value="UniProtKB-SubCell"/>
</dbReference>
<keyword evidence="25" id="KW-1267">Proteomics identification</keyword>
<feature type="domain" description="Ig-like" evidence="20">
    <location>
        <begin position="425"/>
        <end position="507"/>
    </location>
</feature>
<dbReference type="FunFam" id="2.60.40.10:FF:000367">
    <property type="entry name" value="Neural cell adhesion molecule L1-like protein"/>
    <property type="match status" value="1"/>
</dbReference>
<keyword evidence="22" id="KW-1185">Reference proteome</keyword>
<dbReference type="SMART" id="SM00409">
    <property type="entry name" value="IG"/>
    <property type="match status" value="6"/>
</dbReference>
<dbReference type="Pfam" id="PF13882">
    <property type="entry name" value="Bravo_FIGEY"/>
    <property type="match status" value="1"/>
</dbReference>
<dbReference type="PANTHER" id="PTHR44170:SF36">
    <property type="entry name" value="L1 CELL ADHESION MOLECULE"/>
    <property type="match status" value="1"/>
</dbReference>
<feature type="domain" description="Ig-like" evidence="20">
    <location>
        <begin position="230"/>
        <end position="328"/>
    </location>
</feature>
<evidence type="ECO:0000256" key="4">
    <source>
        <dbReference type="ARBA" id="ARBA00022475"/>
    </source>
</evidence>